<dbReference type="PANTHER" id="PTHR33223:SF8">
    <property type="entry name" value="OS04G0172440 PROTEIN"/>
    <property type="match status" value="1"/>
</dbReference>
<sequence>MGMKNLSGLKGYKSVSYKDLCMFPGVNLSLDFTMPKFEKYDGHNDPIAYLRCYCYQLRGARGKKELLMAYFGESLSGLASKWFVDQYIDKWNNWDDLANEFVQQF</sequence>
<keyword evidence="2" id="KW-1185">Reference proteome</keyword>
<protein>
    <recommendedName>
        <fullName evidence="3">Retrotransposon gag domain-containing protein</fullName>
    </recommendedName>
</protein>
<dbReference type="Proteomes" id="UP000224567">
    <property type="component" value="Unassembled WGS sequence"/>
</dbReference>
<evidence type="ECO:0008006" key="3">
    <source>
        <dbReference type="Google" id="ProtNLM"/>
    </source>
</evidence>
<dbReference type="AlphaFoldDB" id="A0A2G2X5N4"/>
<proteinExistence type="predicted"/>
<dbReference type="EMBL" id="MLFT02000003">
    <property type="protein sequence ID" value="PHT52815.1"/>
    <property type="molecule type" value="Genomic_DNA"/>
</dbReference>
<comment type="caution">
    <text evidence="1">The sequence shown here is derived from an EMBL/GenBank/DDBJ whole genome shotgun (WGS) entry which is preliminary data.</text>
</comment>
<evidence type="ECO:0000313" key="1">
    <source>
        <dbReference type="EMBL" id="PHT52815.1"/>
    </source>
</evidence>
<organism evidence="1 2">
    <name type="scientific">Capsicum baccatum</name>
    <name type="common">Peruvian pepper</name>
    <dbReference type="NCBI Taxonomy" id="33114"/>
    <lineage>
        <taxon>Eukaryota</taxon>
        <taxon>Viridiplantae</taxon>
        <taxon>Streptophyta</taxon>
        <taxon>Embryophyta</taxon>
        <taxon>Tracheophyta</taxon>
        <taxon>Spermatophyta</taxon>
        <taxon>Magnoliopsida</taxon>
        <taxon>eudicotyledons</taxon>
        <taxon>Gunneridae</taxon>
        <taxon>Pentapetalae</taxon>
        <taxon>asterids</taxon>
        <taxon>lamiids</taxon>
        <taxon>Solanales</taxon>
        <taxon>Solanaceae</taxon>
        <taxon>Solanoideae</taxon>
        <taxon>Capsiceae</taxon>
        <taxon>Capsicum</taxon>
    </lineage>
</organism>
<reference evidence="2" key="2">
    <citation type="journal article" date="2017" name="J. Anim. Genet.">
        <title>Multiple reference genome sequences of hot pepper reveal the massive evolution of plant disease resistance genes by retroduplication.</title>
        <authorList>
            <person name="Kim S."/>
            <person name="Park J."/>
            <person name="Yeom S.-I."/>
            <person name="Kim Y.-M."/>
            <person name="Seo E."/>
            <person name="Kim K.-T."/>
            <person name="Kim M.-S."/>
            <person name="Lee J.M."/>
            <person name="Cheong K."/>
            <person name="Shin H.-S."/>
            <person name="Kim S.-B."/>
            <person name="Han K."/>
            <person name="Lee J."/>
            <person name="Park M."/>
            <person name="Lee H.-A."/>
            <person name="Lee H.-Y."/>
            <person name="Lee Y."/>
            <person name="Oh S."/>
            <person name="Lee J.H."/>
            <person name="Choi E."/>
            <person name="Choi E."/>
            <person name="Lee S.E."/>
            <person name="Jeon J."/>
            <person name="Kim H."/>
            <person name="Choi G."/>
            <person name="Song H."/>
            <person name="Lee J."/>
            <person name="Lee S.-C."/>
            <person name="Kwon J.-K."/>
            <person name="Lee H.-Y."/>
            <person name="Koo N."/>
            <person name="Hong Y."/>
            <person name="Kim R.W."/>
            <person name="Kang W.-H."/>
            <person name="Huh J.H."/>
            <person name="Kang B.-C."/>
            <person name="Yang T.-J."/>
            <person name="Lee Y.-H."/>
            <person name="Bennetzen J.L."/>
            <person name="Choi D."/>
        </authorList>
    </citation>
    <scope>NUCLEOTIDE SEQUENCE [LARGE SCALE GENOMIC DNA]</scope>
    <source>
        <strain evidence="2">cv. PBC81</strain>
    </source>
</reference>
<dbReference type="PANTHER" id="PTHR33223">
    <property type="entry name" value="CCHC-TYPE DOMAIN-CONTAINING PROTEIN"/>
    <property type="match status" value="1"/>
</dbReference>
<accession>A0A2G2X5N4</accession>
<name>A0A2G2X5N4_CAPBA</name>
<reference evidence="1 2" key="1">
    <citation type="journal article" date="2017" name="Genome Biol.">
        <title>New reference genome sequences of hot pepper reveal the massive evolution of plant disease-resistance genes by retroduplication.</title>
        <authorList>
            <person name="Kim S."/>
            <person name="Park J."/>
            <person name="Yeom S.I."/>
            <person name="Kim Y.M."/>
            <person name="Seo E."/>
            <person name="Kim K.T."/>
            <person name="Kim M.S."/>
            <person name="Lee J.M."/>
            <person name="Cheong K."/>
            <person name="Shin H.S."/>
            <person name="Kim S.B."/>
            <person name="Han K."/>
            <person name="Lee J."/>
            <person name="Park M."/>
            <person name="Lee H.A."/>
            <person name="Lee H.Y."/>
            <person name="Lee Y."/>
            <person name="Oh S."/>
            <person name="Lee J.H."/>
            <person name="Choi E."/>
            <person name="Choi E."/>
            <person name="Lee S.E."/>
            <person name="Jeon J."/>
            <person name="Kim H."/>
            <person name="Choi G."/>
            <person name="Song H."/>
            <person name="Lee J."/>
            <person name="Lee S.C."/>
            <person name="Kwon J.K."/>
            <person name="Lee H.Y."/>
            <person name="Koo N."/>
            <person name="Hong Y."/>
            <person name="Kim R.W."/>
            <person name="Kang W.H."/>
            <person name="Huh J.H."/>
            <person name="Kang B.C."/>
            <person name="Yang T.J."/>
            <person name="Lee Y.H."/>
            <person name="Bennetzen J.L."/>
            <person name="Choi D."/>
        </authorList>
    </citation>
    <scope>NUCLEOTIDE SEQUENCE [LARGE SCALE GENOMIC DNA]</scope>
    <source>
        <strain evidence="2">cv. PBC81</strain>
    </source>
</reference>
<gene>
    <name evidence="1" type="ORF">CQW23_07277</name>
</gene>
<dbReference type="OrthoDB" id="1304051at2759"/>
<evidence type="ECO:0000313" key="2">
    <source>
        <dbReference type="Proteomes" id="UP000224567"/>
    </source>
</evidence>